<proteinExistence type="predicted"/>
<protein>
    <recommendedName>
        <fullName evidence="4">DUF2069 domain-containing protein</fullName>
    </recommendedName>
</protein>
<evidence type="ECO:0000256" key="1">
    <source>
        <dbReference type="SAM" id="Phobius"/>
    </source>
</evidence>
<sequence length="99" mass="10454">MMRVRPWLVLLVAVVLPGMGHVLARLPVRGLMFAFYTLLLGVITWQLTSPETSLVGRLAGGLFVYAVSVLDAYTWASRRAAADTASDTTAGSAAGTTTG</sequence>
<keyword evidence="1" id="KW-0812">Transmembrane</keyword>
<dbReference type="EMBL" id="JAQZAO010000017">
    <property type="protein sequence ID" value="MDD7968930.1"/>
    <property type="molecule type" value="Genomic_DNA"/>
</dbReference>
<keyword evidence="1" id="KW-0472">Membrane</keyword>
<feature type="transmembrane region" description="Helical" evidence="1">
    <location>
        <begin position="30"/>
        <end position="47"/>
    </location>
</feature>
<feature type="transmembrane region" description="Helical" evidence="1">
    <location>
        <begin position="54"/>
        <end position="76"/>
    </location>
</feature>
<keyword evidence="1" id="KW-1133">Transmembrane helix</keyword>
<accession>A0ABT5T2L7</accession>
<evidence type="ECO:0008006" key="4">
    <source>
        <dbReference type="Google" id="ProtNLM"/>
    </source>
</evidence>
<reference evidence="2 3" key="1">
    <citation type="submission" date="2023-02" db="EMBL/GenBank/DDBJ databases">
        <title>Genome sequencing required for Actinomycetospora new species description.</title>
        <authorList>
            <person name="Saimee Y."/>
            <person name="Duangmal K."/>
        </authorList>
    </citation>
    <scope>NUCLEOTIDE SEQUENCE [LARGE SCALE GENOMIC DNA]</scope>
    <source>
        <strain evidence="2 3">DW7H6</strain>
    </source>
</reference>
<comment type="caution">
    <text evidence="2">The sequence shown here is derived from an EMBL/GenBank/DDBJ whole genome shotgun (WGS) entry which is preliminary data.</text>
</comment>
<organism evidence="2 3">
    <name type="scientific">Actinomycetospora lemnae</name>
    <dbReference type="NCBI Taxonomy" id="3019891"/>
    <lineage>
        <taxon>Bacteria</taxon>
        <taxon>Bacillati</taxon>
        <taxon>Actinomycetota</taxon>
        <taxon>Actinomycetes</taxon>
        <taxon>Pseudonocardiales</taxon>
        <taxon>Pseudonocardiaceae</taxon>
        <taxon>Actinomycetospora</taxon>
    </lineage>
</organism>
<evidence type="ECO:0000313" key="3">
    <source>
        <dbReference type="Proteomes" id="UP001300763"/>
    </source>
</evidence>
<dbReference type="Proteomes" id="UP001300763">
    <property type="component" value="Unassembled WGS sequence"/>
</dbReference>
<dbReference type="RefSeq" id="WP_274203463.1">
    <property type="nucleotide sequence ID" value="NZ_JAQZAO010000017.1"/>
</dbReference>
<name>A0ABT5T2L7_9PSEU</name>
<keyword evidence="3" id="KW-1185">Reference proteome</keyword>
<gene>
    <name evidence="2" type="ORF">PGB27_26580</name>
</gene>
<evidence type="ECO:0000313" key="2">
    <source>
        <dbReference type="EMBL" id="MDD7968930.1"/>
    </source>
</evidence>